<feature type="domain" description="eCIS core" evidence="2">
    <location>
        <begin position="110"/>
        <end position="183"/>
    </location>
</feature>
<name>D0LNA3_HALO1</name>
<feature type="region of interest" description="Disordered" evidence="1">
    <location>
        <begin position="93"/>
        <end position="112"/>
    </location>
</feature>
<dbReference type="AlphaFoldDB" id="D0LNA3"/>
<proteinExistence type="predicted"/>
<dbReference type="Proteomes" id="UP000001880">
    <property type="component" value="Chromosome"/>
</dbReference>
<dbReference type="KEGG" id="hoh:Hoch_2752"/>
<dbReference type="HOGENOM" id="CLU_1178900_0_0_7"/>
<evidence type="ECO:0000256" key="1">
    <source>
        <dbReference type="SAM" id="MobiDB-lite"/>
    </source>
</evidence>
<organism evidence="3 4">
    <name type="scientific">Haliangium ochraceum (strain DSM 14365 / JCM 11303 / SMP-2)</name>
    <dbReference type="NCBI Taxonomy" id="502025"/>
    <lineage>
        <taxon>Bacteria</taxon>
        <taxon>Pseudomonadati</taxon>
        <taxon>Myxococcota</taxon>
        <taxon>Polyangia</taxon>
        <taxon>Haliangiales</taxon>
        <taxon>Kofleriaceae</taxon>
        <taxon>Haliangium</taxon>
    </lineage>
</organism>
<evidence type="ECO:0000313" key="3">
    <source>
        <dbReference type="EMBL" id="ACY15280.1"/>
    </source>
</evidence>
<dbReference type="InterPro" id="IPR025295">
    <property type="entry name" value="eCIS_core_dom"/>
</dbReference>
<keyword evidence="4" id="KW-1185">Reference proteome</keyword>
<dbReference type="eggNOG" id="COG1652">
    <property type="taxonomic scope" value="Bacteria"/>
</dbReference>
<evidence type="ECO:0000313" key="4">
    <source>
        <dbReference type="Proteomes" id="UP000001880"/>
    </source>
</evidence>
<evidence type="ECO:0000259" key="2">
    <source>
        <dbReference type="Pfam" id="PF13699"/>
    </source>
</evidence>
<feature type="region of interest" description="Disordered" evidence="1">
    <location>
        <begin position="185"/>
        <end position="235"/>
    </location>
</feature>
<protein>
    <recommendedName>
        <fullName evidence="2">eCIS core domain-containing protein</fullName>
    </recommendedName>
</protein>
<feature type="compositionally biased region" description="Basic residues" evidence="1">
    <location>
        <begin position="212"/>
        <end position="229"/>
    </location>
</feature>
<reference evidence="3 4" key="1">
    <citation type="journal article" date="2010" name="Stand. Genomic Sci.">
        <title>Complete genome sequence of Haliangium ochraceum type strain (SMP-2).</title>
        <authorList>
            <consortium name="US DOE Joint Genome Institute (JGI-PGF)"/>
            <person name="Ivanova N."/>
            <person name="Daum C."/>
            <person name="Lang E."/>
            <person name="Abt B."/>
            <person name="Kopitz M."/>
            <person name="Saunders E."/>
            <person name="Lapidus A."/>
            <person name="Lucas S."/>
            <person name="Glavina Del Rio T."/>
            <person name="Nolan M."/>
            <person name="Tice H."/>
            <person name="Copeland A."/>
            <person name="Cheng J.F."/>
            <person name="Chen F."/>
            <person name="Bruce D."/>
            <person name="Goodwin L."/>
            <person name="Pitluck S."/>
            <person name="Mavromatis K."/>
            <person name="Pati A."/>
            <person name="Mikhailova N."/>
            <person name="Chen A."/>
            <person name="Palaniappan K."/>
            <person name="Land M."/>
            <person name="Hauser L."/>
            <person name="Chang Y.J."/>
            <person name="Jeffries C.D."/>
            <person name="Detter J.C."/>
            <person name="Brettin T."/>
            <person name="Rohde M."/>
            <person name="Goker M."/>
            <person name="Bristow J."/>
            <person name="Markowitz V."/>
            <person name="Eisen J.A."/>
            <person name="Hugenholtz P."/>
            <person name="Kyrpides N.C."/>
            <person name="Klenk H.P."/>
        </authorList>
    </citation>
    <scope>NUCLEOTIDE SEQUENCE [LARGE SCALE GENOMIC DNA]</scope>
    <source>
        <strain evidence="4">DSM 14365 / CIP 107738 / JCM 11303 / AJ 13395 / SMP-2</strain>
    </source>
</reference>
<dbReference type="STRING" id="502025.Hoch_2752"/>
<sequence>MRGNERNGPRRVPGQASRLGASAPNAVVAPGKRTRTQSMVPSVRAASGPLQRKSALNAEPERLEQAALTARWMQTAMRPDLHPLPAQRKVIGGASGDGRVAKPAGSGGEPMPEGVRAKMEHAFATDFSAVRIHQGPQAQTLGAQAYTQGTDIHFAPGQYEPGSQRGQELLGHELTHVVQQAQGRVRSPPGMQAASSPINDDAALESCEGKTRCQRTKRRPQRWARKRSGRWATRS</sequence>
<accession>D0LNA3</accession>
<dbReference type="EMBL" id="CP001804">
    <property type="protein sequence ID" value="ACY15280.1"/>
    <property type="molecule type" value="Genomic_DNA"/>
</dbReference>
<dbReference type="Pfam" id="PF13699">
    <property type="entry name" value="eCIS_core"/>
    <property type="match status" value="1"/>
</dbReference>
<feature type="region of interest" description="Disordered" evidence="1">
    <location>
        <begin position="1"/>
        <end position="56"/>
    </location>
</feature>
<gene>
    <name evidence="3" type="ordered locus">Hoch_2752</name>
</gene>